<gene>
    <name evidence="10" type="ORF">K8F61_03055</name>
</gene>
<dbReference type="InterPro" id="IPR036950">
    <property type="entry name" value="PBP_transglycosylase"/>
</dbReference>
<comment type="catalytic activity">
    <reaction evidence="7">
        <text>Preferential cleavage: (Ac)2-L-Lys-D-Ala-|-D-Ala. Also transpeptidation of peptidyl-alanyl moieties that are N-acyl substituents of D-alanine.</text>
        <dbReference type="EC" id="3.4.16.4"/>
    </reaction>
</comment>
<name>A0ABY3RT29_9MICO</name>
<dbReference type="SUPFAM" id="SSF53955">
    <property type="entry name" value="Lysozyme-like"/>
    <property type="match status" value="1"/>
</dbReference>
<dbReference type="PROSITE" id="PS51178">
    <property type="entry name" value="PASTA"/>
    <property type="match status" value="2"/>
</dbReference>
<keyword evidence="1" id="KW-0121">Carboxypeptidase</keyword>
<dbReference type="InterPro" id="IPR005543">
    <property type="entry name" value="PASTA_dom"/>
</dbReference>
<dbReference type="Proteomes" id="UP001199642">
    <property type="component" value="Chromosome"/>
</dbReference>
<accession>A0ABY3RT29</accession>
<comment type="catalytic activity">
    <reaction evidence="8">
        <text>[GlcNAc-(1-&gt;4)-Mur2Ac(oyl-L-Ala-gamma-D-Glu-L-Lys-D-Ala-D-Ala)](n)-di-trans,octa-cis-undecaprenyl diphosphate + beta-D-GlcNAc-(1-&gt;4)-Mur2Ac(oyl-L-Ala-gamma-D-Glu-L-Lys-D-Ala-D-Ala)-di-trans,octa-cis-undecaprenyl diphosphate = [GlcNAc-(1-&gt;4)-Mur2Ac(oyl-L-Ala-gamma-D-Glu-L-Lys-D-Ala-D-Ala)](n+1)-di-trans,octa-cis-undecaprenyl diphosphate + di-trans,octa-cis-undecaprenyl diphosphate + H(+)</text>
        <dbReference type="Rhea" id="RHEA:23708"/>
        <dbReference type="Rhea" id="RHEA-COMP:9602"/>
        <dbReference type="Rhea" id="RHEA-COMP:9603"/>
        <dbReference type="ChEBI" id="CHEBI:15378"/>
        <dbReference type="ChEBI" id="CHEBI:58405"/>
        <dbReference type="ChEBI" id="CHEBI:60033"/>
        <dbReference type="ChEBI" id="CHEBI:78435"/>
        <dbReference type="EC" id="2.4.99.28"/>
    </reaction>
</comment>
<feature type="domain" description="PASTA" evidence="9">
    <location>
        <begin position="793"/>
        <end position="858"/>
    </location>
</feature>
<feature type="domain" description="PASTA" evidence="9">
    <location>
        <begin position="725"/>
        <end position="790"/>
    </location>
</feature>
<keyword evidence="11" id="KW-1185">Reference proteome</keyword>
<dbReference type="Pfam" id="PF00912">
    <property type="entry name" value="Transgly"/>
    <property type="match status" value="1"/>
</dbReference>
<evidence type="ECO:0000256" key="7">
    <source>
        <dbReference type="ARBA" id="ARBA00034000"/>
    </source>
</evidence>
<dbReference type="PANTHER" id="PTHR32282">
    <property type="entry name" value="BINDING PROTEIN TRANSPEPTIDASE, PUTATIVE-RELATED"/>
    <property type="match status" value="1"/>
</dbReference>
<keyword evidence="3" id="KW-0328">Glycosyltransferase</keyword>
<dbReference type="RefSeq" id="WP_231820635.1">
    <property type="nucleotide sequence ID" value="NZ_CP082781.1"/>
</dbReference>
<organism evidence="10 11">
    <name type="scientific">Microbacterium resistens</name>
    <dbReference type="NCBI Taxonomy" id="156977"/>
    <lineage>
        <taxon>Bacteria</taxon>
        <taxon>Bacillati</taxon>
        <taxon>Actinomycetota</taxon>
        <taxon>Actinomycetes</taxon>
        <taxon>Micrococcales</taxon>
        <taxon>Microbacteriaceae</taxon>
        <taxon>Microbacterium</taxon>
    </lineage>
</organism>
<dbReference type="SUPFAM" id="SSF56601">
    <property type="entry name" value="beta-lactamase/transpeptidase-like"/>
    <property type="match status" value="1"/>
</dbReference>
<evidence type="ECO:0000313" key="10">
    <source>
        <dbReference type="EMBL" id="UGS27204.1"/>
    </source>
</evidence>
<evidence type="ECO:0000256" key="4">
    <source>
        <dbReference type="ARBA" id="ARBA00022679"/>
    </source>
</evidence>
<dbReference type="Gene3D" id="1.10.3810.10">
    <property type="entry name" value="Biosynthetic peptidoglycan transglycosylase-like"/>
    <property type="match status" value="1"/>
</dbReference>
<evidence type="ECO:0000259" key="9">
    <source>
        <dbReference type="PROSITE" id="PS51178"/>
    </source>
</evidence>
<proteinExistence type="predicted"/>
<evidence type="ECO:0000256" key="3">
    <source>
        <dbReference type="ARBA" id="ARBA00022676"/>
    </source>
</evidence>
<sequence length="862" mass="89411">MAVNRRTRGAVVRALAGLVGLSVVAGVLITATMAPTLVVVSSAAAQSADLFEHLPSELDVERPMEPTTIYATSPDGAPVVLARFFDQNRIPVTLDQISPVLRDAVLASEDSGFYEHSGVDLVGTAKAVLENLRGESTRGGSTITQQYVKNVLLQKCERDVGLADDDRDAKLEQCWLDAAGADGSKGIERKIQEIKYAVQIEKTASKNDILAGYLNFVNFGGTTYGIEAAAQRYFGATAATLTLTQAATLAGMVQNPNAYRIDLPEGSIYNEEAGSWSNSAADGYAATLTRRNYVLERMLDDGRITAEQYEAAHAEPIVPAIVTPSSGCVDAGDTAYFCQYVKATLASDPVFGATQQERDERLLRGGMDVYTSLSLPIQEAGAAAIAEVVPPALDGISVGAAGVTLESGTGRILAMVQNTLFSEDSGADAAAGYSSLVYAADSAHGASQGFPVGSAYKIFTLIDWLEKGRSLNERLDGVNRLFDGITCDGAHVPFGTELVGNAGGVRGYTGTPLEFTAGSLNSGYFAMAEKLDLCDINRVAERFGVRLGTGGSVTEENAPFDILGSKNIAPLDMASAIGVIGNGGIRCTPRAIDTIVEPDGSELTLPPARCDRVVSEEVAATAAYALERVMTDGTGTASNPGDGVPVIGKTGSHNDDQTTMLTASTRTATAVWVGQSVGQQDLADFGWNGTALPDARHELARGLQAAANEIHGGDAFPEPSSALTRRALASVPSVVGMTLDQAESTLSSAGFDVLVGETVLSDLPGGVVVEQDPAPMKVEVGSVVRIRASTGTGVRIPDLAGQTPRAALAALQAMGIRGAILGACVSGAGERGGTVTATVPASGAVVSADSTVTVDYEKPTCP</sequence>
<dbReference type="Gene3D" id="3.30.10.20">
    <property type="match status" value="2"/>
</dbReference>
<evidence type="ECO:0000256" key="5">
    <source>
        <dbReference type="ARBA" id="ARBA00022801"/>
    </source>
</evidence>
<evidence type="ECO:0000256" key="8">
    <source>
        <dbReference type="ARBA" id="ARBA00049902"/>
    </source>
</evidence>
<dbReference type="CDD" id="cd06577">
    <property type="entry name" value="PASTA_pknB"/>
    <property type="match status" value="2"/>
</dbReference>
<dbReference type="Gene3D" id="3.40.710.10">
    <property type="entry name" value="DD-peptidase/beta-lactamase superfamily"/>
    <property type="match status" value="1"/>
</dbReference>
<evidence type="ECO:0000313" key="11">
    <source>
        <dbReference type="Proteomes" id="UP001199642"/>
    </source>
</evidence>
<evidence type="ECO:0000256" key="1">
    <source>
        <dbReference type="ARBA" id="ARBA00022645"/>
    </source>
</evidence>
<keyword evidence="2" id="KW-0645">Protease</keyword>
<keyword evidence="4" id="KW-0808">Transferase</keyword>
<dbReference type="SMART" id="SM00740">
    <property type="entry name" value="PASTA"/>
    <property type="match status" value="2"/>
</dbReference>
<dbReference type="InterPro" id="IPR023346">
    <property type="entry name" value="Lysozyme-like_dom_sf"/>
</dbReference>
<dbReference type="Pfam" id="PF00905">
    <property type="entry name" value="Transpeptidase"/>
    <property type="match status" value="1"/>
</dbReference>
<dbReference type="InterPro" id="IPR012338">
    <property type="entry name" value="Beta-lactam/transpept-like"/>
</dbReference>
<dbReference type="InterPro" id="IPR050396">
    <property type="entry name" value="Glycosyltr_51/Transpeptidase"/>
</dbReference>
<evidence type="ECO:0000256" key="2">
    <source>
        <dbReference type="ARBA" id="ARBA00022670"/>
    </source>
</evidence>
<dbReference type="InterPro" id="IPR001264">
    <property type="entry name" value="Glyco_trans_51"/>
</dbReference>
<evidence type="ECO:0000256" key="6">
    <source>
        <dbReference type="ARBA" id="ARBA00023268"/>
    </source>
</evidence>
<keyword evidence="5" id="KW-0378">Hydrolase</keyword>
<dbReference type="PANTHER" id="PTHR32282:SF33">
    <property type="entry name" value="PEPTIDOGLYCAN GLYCOSYLTRANSFERASE"/>
    <property type="match status" value="1"/>
</dbReference>
<dbReference type="Pfam" id="PF03793">
    <property type="entry name" value="PASTA"/>
    <property type="match status" value="2"/>
</dbReference>
<keyword evidence="6" id="KW-0511">Multifunctional enzyme</keyword>
<protein>
    <submittedName>
        <fullName evidence="10">Transglycosylase domain-containing protein</fullName>
    </submittedName>
</protein>
<dbReference type="InterPro" id="IPR001460">
    <property type="entry name" value="PCN-bd_Tpept"/>
</dbReference>
<dbReference type="EMBL" id="CP082781">
    <property type="protein sequence ID" value="UGS27204.1"/>
    <property type="molecule type" value="Genomic_DNA"/>
</dbReference>
<reference evidence="10 11" key="1">
    <citation type="submission" date="2023-01" db="EMBL/GenBank/DDBJ databases">
        <title>Characterization of estradiol degrading bacteria Microbacterium sp. MZT7 and reveal degrading genes through genome analysis.</title>
        <authorList>
            <person name="Hao P."/>
            <person name="Gao Y."/>
        </authorList>
    </citation>
    <scope>NUCLEOTIDE SEQUENCE [LARGE SCALE GENOMIC DNA]</scope>
    <source>
        <strain evidence="10 11">MZT7</strain>
    </source>
</reference>